<protein>
    <submittedName>
        <fullName evidence="1">Uncharacterized protein</fullName>
    </submittedName>
</protein>
<reference evidence="1 2" key="1">
    <citation type="submission" date="2017-09" db="EMBL/GenBank/DDBJ databases">
        <title>Complete genome of Salmonella enterica subsp. diarizonae isolated from stool of a patient with bacterial enteropathy.</title>
        <authorList>
            <person name="Zhou J."/>
            <person name="Chen Q."/>
            <person name="Guo L."/>
            <person name="Fan J."/>
        </authorList>
    </citation>
    <scope>NUCLEOTIDE SEQUENCE [LARGE SCALE GENOMIC DNA]</scope>
    <source>
        <strain evidence="1 2">HZS154</strain>
    </source>
</reference>
<accession>A0A2I5HKY4</accession>
<gene>
    <name evidence="1" type="ORF">CNQ75_17930</name>
</gene>
<name>A0A2I5HKY4_SALDZ</name>
<dbReference type="EMBL" id="CP023345">
    <property type="protein sequence ID" value="ATW56229.1"/>
    <property type="molecule type" value="Genomic_DNA"/>
</dbReference>
<organism evidence="1 2">
    <name type="scientific">Salmonella diarizonae</name>
    <dbReference type="NCBI Taxonomy" id="59204"/>
    <lineage>
        <taxon>Bacteria</taxon>
        <taxon>Pseudomonadati</taxon>
        <taxon>Pseudomonadota</taxon>
        <taxon>Gammaproteobacteria</taxon>
        <taxon>Enterobacterales</taxon>
        <taxon>Enterobacteriaceae</taxon>
        <taxon>Salmonella</taxon>
    </lineage>
</organism>
<evidence type="ECO:0000313" key="1">
    <source>
        <dbReference type="EMBL" id="ATW56229.1"/>
    </source>
</evidence>
<evidence type="ECO:0000313" key="2">
    <source>
        <dbReference type="Proteomes" id="UP000230639"/>
    </source>
</evidence>
<dbReference type="Proteomes" id="UP000230639">
    <property type="component" value="Chromosome"/>
</dbReference>
<sequence>MSIYEICLIGLRHVNDKHFSSVRSTGLYKGVVFLFPLEGVKLFPEVTQTVITAIDQLRLLHVDYSSLAVPLGD</sequence>
<proteinExistence type="predicted"/>
<dbReference type="AlphaFoldDB" id="A0A2I5HKY4"/>